<evidence type="ECO:0000256" key="2">
    <source>
        <dbReference type="ARBA" id="ARBA00022801"/>
    </source>
</evidence>
<feature type="domain" description="Nudix hydrolase" evidence="4">
    <location>
        <begin position="1"/>
        <end position="129"/>
    </location>
</feature>
<protein>
    <submittedName>
        <fullName evidence="5">DNA mismatch repair protein MutT</fullName>
    </submittedName>
</protein>
<evidence type="ECO:0000313" key="5">
    <source>
        <dbReference type="EMBL" id="APY23789.1"/>
    </source>
</evidence>
<dbReference type="InterPro" id="IPR000086">
    <property type="entry name" value="NUDIX_hydrolase_dom"/>
</dbReference>
<evidence type="ECO:0000259" key="4">
    <source>
        <dbReference type="PROSITE" id="PS51462"/>
    </source>
</evidence>
<dbReference type="InterPro" id="IPR020084">
    <property type="entry name" value="NUDIX_hydrolase_CS"/>
</dbReference>
<dbReference type="Pfam" id="PF00293">
    <property type="entry name" value="NUDIX"/>
    <property type="match status" value="1"/>
</dbReference>
<dbReference type="PRINTS" id="PR00502">
    <property type="entry name" value="NUDIXFAMILY"/>
</dbReference>
<comment type="cofactor">
    <cofactor evidence="1">
        <name>Mg(2+)</name>
        <dbReference type="ChEBI" id="CHEBI:18420"/>
    </cofactor>
</comment>
<name>A0A1W5QCB3_9STAP</name>
<dbReference type="GO" id="GO:0016787">
    <property type="term" value="F:hydrolase activity"/>
    <property type="evidence" value="ECO:0007669"/>
    <property type="project" value="UniProtKB-KW"/>
</dbReference>
<dbReference type="PANTHER" id="PTHR43046">
    <property type="entry name" value="GDP-MANNOSE MANNOSYL HYDROLASE"/>
    <property type="match status" value="1"/>
</dbReference>
<dbReference type="PROSITE" id="PS00893">
    <property type="entry name" value="NUDIX_BOX"/>
    <property type="match status" value="1"/>
</dbReference>
<dbReference type="PANTHER" id="PTHR43046:SF14">
    <property type="entry name" value="MUTT_NUDIX FAMILY PROTEIN"/>
    <property type="match status" value="1"/>
</dbReference>
<organism evidence="5">
    <name type="scientific">Staphylococcus arlettae</name>
    <dbReference type="NCBI Taxonomy" id="29378"/>
    <lineage>
        <taxon>Bacteria</taxon>
        <taxon>Bacillati</taxon>
        <taxon>Bacillota</taxon>
        <taxon>Bacilli</taxon>
        <taxon>Bacillales</taxon>
        <taxon>Staphylococcaceae</taxon>
        <taxon>Staphylococcus</taxon>
    </lineage>
</organism>
<accession>A0A1W5QCB3</accession>
<dbReference type="SUPFAM" id="SSF55811">
    <property type="entry name" value="Nudix"/>
    <property type="match status" value="1"/>
</dbReference>
<dbReference type="Gene3D" id="3.90.79.10">
    <property type="entry name" value="Nucleoside Triphosphate Pyrophosphohydrolase"/>
    <property type="match status" value="1"/>
</dbReference>
<dbReference type="InterPro" id="IPR020476">
    <property type="entry name" value="Nudix_hydrolase"/>
</dbReference>
<evidence type="ECO:0000256" key="1">
    <source>
        <dbReference type="ARBA" id="ARBA00001946"/>
    </source>
</evidence>
<proteinExistence type="inferred from homology"/>
<dbReference type="PROSITE" id="PS51462">
    <property type="entry name" value="NUDIX"/>
    <property type="match status" value="1"/>
</dbReference>
<comment type="similarity">
    <text evidence="3">Belongs to the Nudix hydrolase family.</text>
</comment>
<evidence type="ECO:0000256" key="3">
    <source>
        <dbReference type="RuleBase" id="RU003476"/>
    </source>
</evidence>
<dbReference type="AlphaFoldDB" id="A0A1W5QCB3"/>
<dbReference type="InterPro" id="IPR015797">
    <property type="entry name" value="NUDIX_hydrolase-like_dom_sf"/>
</dbReference>
<sequence>MITCVCLVVETASELLLVQARNRAKYYFPGGKIDENETLTAALVRELEEELGLAIAEHELYYRNTVVGEAYPQPNTLTKLICFSTTKDIDWQNIEPASEITDVQWIKKADEIRIAPAVLTWLQSEDNEKRK</sequence>
<reference evidence="5" key="1">
    <citation type="journal article" date="2017" name="MSphere">
        <title>Novel beta-lactamase blaARL in Staphylococcus arlettae.</title>
        <authorList>
            <person name="Andreis S.N."/>
            <person name="Perreten V."/>
            <person name="Schwendener S."/>
        </authorList>
    </citation>
    <scope>NUCLEOTIDE SEQUENCE</scope>
    <source>
        <strain evidence="5">SAN1670</strain>
    </source>
</reference>
<dbReference type="RefSeq" id="WP_107373786.1">
    <property type="nucleotide sequence ID" value="NZ_JAIBNQ010000002.1"/>
</dbReference>
<keyword evidence="2 3" id="KW-0378">Hydrolase</keyword>
<dbReference type="CDD" id="cd04690">
    <property type="entry name" value="NUDIX_Hydrolase"/>
    <property type="match status" value="1"/>
</dbReference>
<dbReference type="EMBL" id="KY363215">
    <property type="protein sequence ID" value="APY23789.1"/>
    <property type="molecule type" value="Genomic_DNA"/>
</dbReference>